<proteinExistence type="predicted"/>
<keyword evidence="2" id="KW-1185">Reference proteome</keyword>
<comment type="caution">
    <text evidence="1">The sequence shown here is derived from an EMBL/GenBank/DDBJ whole genome shotgun (WGS) entry which is preliminary data.</text>
</comment>
<evidence type="ECO:0000313" key="1">
    <source>
        <dbReference type="EMBL" id="EAR11070.1"/>
    </source>
</evidence>
<evidence type="ECO:0000313" key="2">
    <source>
        <dbReference type="Proteomes" id="UP000005953"/>
    </source>
</evidence>
<dbReference type="Proteomes" id="UP000005953">
    <property type="component" value="Unassembled WGS sequence"/>
</dbReference>
<name>A4B8W9_9GAMM</name>
<sequence length="160" mass="18445">MIEQNTLLKSISENFFQSRSVDSSAKEIGLISHERFEVEQFLMELGDSELNSDKVIEKFGYDFSGFFSFLTGAEIRMLLPDLSRMMISESSKCEDLDLSFLRMLSGNSEFNRERQKSFLLDLSKQQKLALKELVNKLFDPLDETILSLESYSKSDLLELI</sequence>
<dbReference type="HOGENOM" id="CLU_1650738_0_0_6"/>
<reference evidence="1 2" key="1">
    <citation type="submission" date="2006-02" db="EMBL/GenBank/DDBJ databases">
        <authorList>
            <person name="Pinhassi J."/>
            <person name="Pedros-Alio C."/>
            <person name="Ferriera S."/>
            <person name="Johnson J."/>
            <person name="Kravitz S."/>
            <person name="Halpern A."/>
            <person name="Remington K."/>
            <person name="Beeson K."/>
            <person name="Tran B."/>
            <person name="Rogers Y.-H."/>
            <person name="Friedman R."/>
            <person name="Venter J.C."/>
        </authorList>
    </citation>
    <scope>NUCLEOTIDE SEQUENCE [LARGE SCALE GENOMIC DNA]</scope>
    <source>
        <strain evidence="1 2">MED297</strain>
    </source>
</reference>
<accession>A4B8W9</accession>
<dbReference type="RefSeq" id="WP_008044466.1">
    <property type="nucleotide sequence ID" value="NZ_CH724151.1"/>
</dbReference>
<dbReference type="AlphaFoldDB" id="A4B8W9"/>
<organism evidence="1 2">
    <name type="scientific">Reinekea blandensis MED297</name>
    <dbReference type="NCBI Taxonomy" id="314283"/>
    <lineage>
        <taxon>Bacteria</taxon>
        <taxon>Pseudomonadati</taxon>
        <taxon>Pseudomonadota</taxon>
        <taxon>Gammaproteobacteria</taxon>
        <taxon>Oceanospirillales</taxon>
        <taxon>Saccharospirillaceae</taxon>
        <taxon>Reinekea</taxon>
    </lineage>
</organism>
<dbReference type="STRING" id="314283.MED297_19322"/>
<gene>
    <name evidence="1" type="ORF">MED297_19322</name>
</gene>
<protein>
    <submittedName>
        <fullName evidence="1">Uncharacterized protein</fullName>
    </submittedName>
</protein>
<dbReference type="EMBL" id="AAOE01000001">
    <property type="protein sequence ID" value="EAR11070.1"/>
    <property type="molecule type" value="Genomic_DNA"/>
</dbReference>